<feature type="region of interest" description="Disordered" evidence="1">
    <location>
        <begin position="93"/>
        <end position="124"/>
    </location>
</feature>
<keyword evidence="3" id="KW-1185">Reference proteome</keyword>
<dbReference type="PANTHER" id="PTHR35441:SF2">
    <property type="entry name" value="CIRCADIAN-ASSOCIATED TRANSCRIPTIONAL REPRESSOR"/>
    <property type="match status" value="1"/>
</dbReference>
<sequence length="359" mass="39879">MSATDSDNSIDWLASDYEDNESEQEFDSNGKCSQTGAPMSPRGRPHLDPTKGGCQVKDCESNWSEVEEASSLGSPPGYVEKWDSNNELCKRQQGEKAPLQQALKRPRSSMEEEEEDMERQLRSNVSEKNQLFSRKCLELQCYIHPLSSILNGLRSGRYRERLSSFQESVAMDRIQRIMGVLQNPCLGEKYMNIILKMEEMLKSWFPNVKLQDQVVVTQTEEAAPTKKLKLSPGITTAEVGPVTVSEPPACSKVLRVVDLTPAGAYSASNLKWLHTSPICSATAEHAQAVPRHLLPPRDKDLTQDNLVSSSTDSQSKTDSVPRGPPPRKINAPCLERLLKSTESIISRKGPSGQTDSSWS</sequence>
<feature type="region of interest" description="Disordered" evidence="1">
    <location>
        <begin position="1"/>
        <end position="55"/>
    </location>
</feature>
<dbReference type="AlphaFoldDB" id="A0A4Z2C8E5"/>
<gene>
    <name evidence="2" type="ORF">fugu_011712</name>
</gene>
<feature type="compositionally biased region" description="Low complexity" evidence="1">
    <location>
        <begin position="308"/>
        <end position="318"/>
    </location>
</feature>
<feature type="region of interest" description="Disordered" evidence="1">
    <location>
        <begin position="294"/>
        <end position="332"/>
    </location>
</feature>
<organism evidence="2 3">
    <name type="scientific">Takifugu bimaculatus</name>
    <dbReference type="NCBI Taxonomy" id="433685"/>
    <lineage>
        <taxon>Eukaryota</taxon>
        <taxon>Metazoa</taxon>
        <taxon>Chordata</taxon>
        <taxon>Craniata</taxon>
        <taxon>Vertebrata</taxon>
        <taxon>Euteleostomi</taxon>
        <taxon>Actinopterygii</taxon>
        <taxon>Neopterygii</taxon>
        <taxon>Teleostei</taxon>
        <taxon>Neoteleostei</taxon>
        <taxon>Acanthomorphata</taxon>
        <taxon>Eupercaria</taxon>
        <taxon>Tetraodontiformes</taxon>
        <taxon>Tetradontoidea</taxon>
        <taxon>Tetraodontidae</taxon>
        <taxon>Takifugu</taxon>
    </lineage>
</organism>
<protein>
    <recommendedName>
        <fullName evidence="4">Circadian-associated transcriptional repressor-like</fullName>
    </recommendedName>
</protein>
<evidence type="ECO:0000313" key="2">
    <source>
        <dbReference type="EMBL" id="TNN00466.1"/>
    </source>
</evidence>
<feature type="compositionally biased region" description="Acidic residues" evidence="1">
    <location>
        <begin position="16"/>
        <end position="26"/>
    </location>
</feature>
<dbReference type="GO" id="GO:0045892">
    <property type="term" value="P:negative regulation of DNA-templated transcription"/>
    <property type="evidence" value="ECO:0007669"/>
    <property type="project" value="TreeGrafter"/>
</dbReference>
<reference evidence="2 3" key="1">
    <citation type="submission" date="2019-04" db="EMBL/GenBank/DDBJ databases">
        <title>The sequence and de novo assembly of Takifugu bimaculatus genome using PacBio and Hi-C technologies.</title>
        <authorList>
            <person name="Xu P."/>
            <person name="Liu B."/>
            <person name="Zhou Z."/>
        </authorList>
    </citation>
    <scope>NUCLEOTIDE SEQUENCE [LARGE SCALE GENOMIC DNA]</scope>
    <source>
        <strain evidence="2">TB-2018</strain>
        <tissue evidence="2">Muscle</tissue>
    </source>
</reference>
<dbReference type="EMBL" id="SWLE01000004">
    <property type="protein sequence ID" value="TNN00466.1"/>
    <property type="molecule type" value="Genomic_DNA"/>
</dbReference>
<dbReference type="PANTHER" id="PTHR35441">
    <property type="entry name" value="CIRCADIAN-ASSOCIATED TRANSCRIPTIONAL REPRESSOR"/>
    <property type="match status" value="1"/>
</dbReference>
<evidence type="ECO:0000313" key="3">
    <source>
        <dbReference type="Proteomes" id="UP000516260"/>
    </source>
</evidence>
<dbReference type="InterPro" id="IPR031373">
    <property type="entry name" value="Ciart"/>
</dbReference>
<evidence type="ECO:0000256" key="1">
    <source>
        <dbReference type="SAM" id="MobiDB-lite"/>
    </source>
</evidence>
<evidence type="ECO:0008006" key="4">
    <source>
        <dbReference type="Google" id="ProtNLM"/>
    </source>
</evidence>
<proteinExistence type="predicted"/>
<accession>A0A4Z2C8E5</accession>
<dbReference type="GO" id="GO:0032922">
    <property type="term" value="P:circadian regulation of gene expression"/>
    <property type="evidence" value="ECO:0007669"/>
    <property type="project" value="InterPro"/>
</dbReference>
<dbReference type="Pfam" id="PF15673">
    <property type="entry name" value="Ciart"/>
    <property type="match status" value="1"/>
</dbReference>
<dbReference type="GO" id="GO:0000978">
    <property type="term" value="F:RNA polymerase II cis-regulatory region sequence-specific DNA binding"/>
    <property type="evidence" value="ECO:0007669"/>
    <property type="project" value="TreeGrafter"/>
</dbReference>
<feature type="region of interest" description="Disordered" evidence="1">
    <location>
        <begin position="340"/>
        <end position="359"/>
    </location>
</feature>
<dbReference type="Proteomes" id="UP000516260">
    <property type="component" value="Chromosome 12"/>
</dbReference>
<comment type="caution">
    <text evidence="2">The sequence shown here is derived from an EMBL/GenBank/DDBJ whole genome shotgun (WGS) entry which is preliminary data.</text>
</comment>
<name>A0A4Z2C8E5_9TELE</name>
<dbReference type="GO" id="GO:0005634">
    <property type="term" value="C:nucleus"/>
    <property type="evidence" value="ECO:0007669"/>
    <property type="project" value="TreeGrafter"/>
</dbReference>